<dbReference type="AlphaFoldDB" id="A0A9X2PUC9"/>
<evidence type="ECO:0000313" key="1">
    <source>
        <dbReference type="EMBL" id="MCS3712161.1"/>
    </source>
</evidence>
<evidence type="ECO:0000313" key="3">
    <source>
        <dbReference type="Proteomes" id="UP001155144"/>
    </source>
</evidence>
<proteinExistence type="predicted"/>
<dbReference type="RefSeq" id="WP_259040647.1">
    <property type="nucleotide sequence ID" value="NZ_JANUAB010000011.1"/>
</dbReference>
<accession>A0A9X2PUC9</accession>
<dbReference type="Proteomes" id="UP001155057">
    <property type="component" value="Unassembled WGS sequence"/>
</dbReference>
<protein>
    <submittedName>
        <fullName evidence="2">Uncharacterized protein</fullName>
    </submittedName>
</protein>
<organism evidence="2 3">
    <name type="scientific">Salinibacter ruber</name>
    <dbReference type="NCBI Taxonomy" id="146919"/>
    <lineage>
        <taxon>Bacteria</taxon>
        <taxon>Pseudomonadati</taxon>
        <taxon>Rhodothermota</taxon>
        <taxon>Rhodothermia</taxon>
        <taxon>Rhodothermales</taxon>
        <taxon>Salinibacteraceae</taxon>
        <taxon>Salinibacter</taxon>
    </lineage>
</organism>
<dbReference type="EMBL" id="JANUAE010000030">
    <property type="protein sequence ID" value="MCS3712161.1"/>
    <property type="molecule type" value="Genomic_DNA"/>
</dbReference>
<comment type="caution">
    <text evidence="2">The sequence shown here is derived from an EMBL/GenBank/DDBJ whole genome shotgun (WGS) entry which is preliminary data.</text>
</comment>
<name>A0A9X2PUC9_9BACT</name>
<dbReference type="Proteomes" id="UP001155144">
    <property type="component" value="Unassembled WGS sequence"/>
</dbReference>
<gene>
    <name evidence="2" type="ORF">GGP45_003498</name>
    <name evidence="1" type="ORF">GGP61_003799</name>
</gene>
<dbReference type="EMBL" id="JANUBL010000022">
    <property type="protein sequence ID" value="MCS4123127.1"/>
    <property type="molecule type" value="Genomic_DNA"/>
</dbReference>
<sequence>MHQTLCQHLPEELSKPQRRNLSWVITGLHQAGHVHFSKVASERFGSATLESKTRQVRRFFSNEHVDPQCCYKPVAELLLKQAITSGSPIRVLVDTPQAFRRAAGRDGGAGPQAAGFACMLAGAAPNGRRRR</sequence>
<reference evidence="2" key="1">
    <citation type="submission" date="2022-08" db="EMBL/GenBank/DDBJ databases">
        <title>Genomic Encyclopedia of Type Strains, Phase V (KMG-V): Genome sequencing to study the core and pangenomes of soil and plant-associated prokaryotes.</title>
        <authorList>
            <person name="Whitman W."/>
        </authorList>
    </citation>
    <scope>NUCLEOTIDE SEQUENCE</scope>
    <source>
        <strain evidence="2">SP3026</strain>
        <strain evidence="1">SP3049</strain>
    </source>
</reference>
<evidence type="ECO:0000313" key="2">
    <source>
        <dbReference type="EMBL" id="MCS4123127.1"/>
    </source>
</evidence>